<keyword evidence="3" id="KW-0786">Thiamine pyrophosphate</keyword>
<feature type="domain" description="Transketolase-like pyrimidine-binding" evidence="4">
    <location>
        <begin position="12"/>
        <end position="186"/>
    </location>
</feature>
<dbReference type="SMART" id="SM00861">
    <property type="entry name" value="Transket_pyr"/>
    <property type="match status" value="1"/>
</dbReference>
<dbReference type="CDD" id="cd07036">
    <property type="entry name" value="TPP_PYR_E1-PDHc-beta_like"/>
    <property type="match status" value="1"/>
</dbReference>
<dbReference type="EMBL" id="CP152276">
    <property type="protein sequence ID" value="XAE43909.1"/>
    <property type="molecule type" value="Genomic_DNA"/>
</dbReference>
<comment type="cofactor">
    <cofactor evidence="1">
        <name>thiamine diphosphate</name>
        <dbReference type="ChEBI" id="CHEBI:58937"/>
    </cofactor>
</comment>
<keyword evidence="6" id="KW-1185">Reference proteome</keyword>
<protein>
    <submittedName>
        <fullName evidence="5">Transketolase C-terminal domain-containing protein</fullName>
    </submittedName>
</protein>
<gene>
    <name evidence="5" type="ORF">AAC691_05620</name>
</gene>
<dbReference type="InterPro" id="IPR029061">
    <property type="entry name" value="THDP-binding"/>
</dbReference>
<dbReference type="Pfam" id="PF02780">
    <property type="entry name" value="Transketolase_C"/>
    <property type="match status" value="1"/>
</dbReference>
<dbReference type="RefSeq" id="WP_342629254.1">
    <property type="nucleotide sequence ID" value="NZ_CP152276.1"/>
</dbReference>
<evidence type="ECO:0000259" key="4">
    <source>
        <dbReference type="SMART" id="SM00861"/>
    </source>
</evidence>
<evidence type="ECO:0000313" key="6">
    <source>
        <dbReference type="Proteomes" id="UP001449795"/>
    </source>
</evidence>
<dbReference type="InterPro" id="IPR009014">
    <property type="entry name" value="Transketo_C/PFOR_II"/>
</dbReference>
<evidence type="ECO:0000256" key="2">
    <source>
        <dbReference type="ARBA" id="ARBA00023002"/>
    </source>
</evidence>
<keyword evidence="2" id="KW-0560">Oxidoreductase</keyword>
<dbReference type="PANTHER" id="PTHR43257:SF2">
    <property type="entry name" value="PYRUVATE DEHYDROGENASE E1 COMPONENT SUBUNIT BETA"/>
    <property type="match status" value="1"/>
</dbReference>
<dbReference type="Pfam" id="PF02779">
    <property type="entry name" value="Transket_pyr"/>
    <property type="match status" value="1"/>
</dbReference>
<name>A0ABZ3D802_9PROT</name>
<dbReference type="Gene3D" id="3.40.50.970">
    <property type="match status" value="1"/>
</dbReference>
<reference evidence="5 6" key="1">
    <citation type="submission" date="2024-04" db="EMBL/GenBank/DDBJ databases">
        <title>Complete genome sequence of Nguyenibacter vanlangesis HBCM-1154, a strain capable of nitrogen fixation, IAA production, and phosphorus solubilization isolated from sugarcane soil.</title>
        <authorList>
            <person name="MY HANH P."/>
        </authorList>
    </citation>
    <scope>NUCLEOTIDE SEQUENCE [LARGE SCALE GENOMIC DNA]</scope>
    <source>
        <strain evidence="5 6">HBCM 1154</strain>
    </source>
</reference>
<dbReference type="PANTHER" id="PTHR43257">
    <property type="entry name" value="PYRUVATE DEHYDROGENASE E1 COMPONENT BETA SUBUNIT"/>
    <property type="match status" value="1"/>
</dbReference>
<evidence type="ECO:0000256" key="3">
    <source>
        <dbReference type="ARBA" id="ARBA00023052"/>
    </source>
</evidence>
<accession>A0ABZ3D802</accession>
<dbReference type="Gene3D" id="3.40.50.920">
    <property type="match status" value="1"/>
</dbReference>
<dbReference type="SUPFAM" id="SSF52518">
    <property type="entry name" value="Thiamin diphosphate-binding fold (THDP-binding)"/>
    <property type="match status" value="1"/>
</dbReference>
<evidence type="ECO:0000256" key="1">
    <source>
        <dbReference type="ARBA" id="ARBA00001964"/>
    </source>
</evidence>
<sequence length="329" mass="35000">MLYDQKPVTARMFFREAIKRAMHEEMARDPRIFIMGQDVGAFGGSYREFDGLFALFGPERVRDTPVAEAATIGIAAGAAAAGYRPVVSITYMDFLMLGFDALINYGAKLRYKSAGGLNAPLVVKTTAGAAGQGVAHSQCIEAWLMSVPGLRVVAASTPEDAYGLMKTALRCDGPVVYIDHKRLFPIPGDVPVSETAIPFGVACVRRAGTDLTLVSHGYMMRPALEAAEIVAAEGISCEVIDLRSLAPMDVDTLAASVARTGRLLTLEEGQTVCGVGTEVAYRTFERTGPMPWIRLGALPAPVSSNPVLEAACIPDAGRVADAMRALSAR</sequence>
<dbReference type="Proteomes" id="UP001449795">
    <property type="component" value="Chromosome"/>
</dbReference>
<organism evidence="5 6">
    <name type="scientific">Nguyenibacter vanlangensis</name>
    <dbReference type="NCBI Taxonomy" id="1216886"/>
    <lineage>
        <taxon>Bacteria</taxon>
        <taxon>Pseudomonadati</taxon>
        <taxon>Pseudomonadota</taxon>
        <taxon>Alphaproteobacteria</taxon>
        <taxon>Acetobacterales</taxon>
        <taxon>Acetobacteraceae</taxon>
        <taxon>Nguyenibacter</taxon>
    </lineage>
</organism>
<evidence type="ECO:0000313" key="5">
    <source>
        <dbReference type="EMBL" id="XAE43909.1"/>
    </source>
</evidence>
<dbReference type="InterPro" id="IPR005475">
    <property type="entry name" value="Transketolase-like_Pyr-bd"/>
</dbReference>
<dbReference type="SUPFAM" id="SSF52922">
    <property type="entry name" value="TK C-terminal domain-like"/>
    <property type="match status" value="1"/>
</dbReference>
<dbReference type="InterPro" id="IPR033248">
    <property type="entry name" value="Transketolase_C"/>
</dbReference>
<proteinExistence type="predicted"/>